<dbReference type="EMBL" id="BAABME010000912">
    <property type="protein sequence ID" value="GAA0146322.1"/>
    <property type="molecule type" value="Genomic_DNA"/>
</dbReference>
<comment type="caution">
    <text evidence="2">The sequence shown here is derived from an EMBL/GenBank/DDBJ whole genome shotgun (WGS) entry which is preliminary data.</text>
</comment>
<dbReference type="Proteomes" id="UP001454036">
    <property type="component" value="Unassembled WGS sequence"/>
</dbReference>
<feature type="region of interest" description="Disordered" evidence="1">
    <location>
        <begin position="74"/>
        <end position="147"/>
    </location>
</feature>
<protein>
    <submittedName>
        <fullName evidence="2">Uncharacterized protein</fullName>
    </submittedName>
</protein>
<dbReference type="AlphaFoldDB" id="A0AAV3P8J8"/>
<evidence type="ECO:0000313" key="2">
    <source>
        <dbReference type="EMBL" id="GAA0146322.1"/>
    </source>
</evidence>
<sequence>MASISITKTTISRVSSLLNQRPSISRVCFCSASNLPQGQKPISGDTRDDEYKKYAVGSSMEEMVNKADDIETKQNEEMKDKNSEMSAKAKNRTSILGHDIKEGTERPMNNLGKKAKHRVQDSWDLARETTQKIKQTVVGKSGGDHEK</sequence>
<proteinExistence type="predicted"/>
<gene>
    <name evidence="2" type="ORF">LIER_06308</name>
</gene>
<evidence type="ECO:0000256" key="1">
    <source>
        <dbReference type="SAM" id="MobiDB-lite"/>
    </source>
</evidence>
<keyword evidence="3" id="KW-1185">Reference proteome</keyword>
<name>A0AAV3P8J8_LITER</name>
<accession>A0AAV3P8J8</accession>
<evidence type="ECO:0000313" key="3">
    <source>
        <dbReference type="Proteomes" id="UP001454036"/>
    </source>
</evidence>
<feature type="compositionally biased region" description="Basic and acidic residues" evidence="1">
    <location>
        <begin position="118"/>
        <end position="131"/>
    </location>
</feature>
<organism evidence="2 3">
    <name type="scientific">Lithospermum erythrorhizon</name>
    <name type="common">Purple gromwell</name>
    <name type="synonym">Lithospermum officinale var. erythrorhizon</name>
    <dbReference type="NCBI Taxonomy" id="34254"/>
    <lineage>
        <taxon>Eukaryota</taxon>
        <taxon>Viridiplantae</taxon>
        <taxon>Streptophyta</taxon>
        <taxon>Embryophyta</taxon>
        <taxon>Tracheophyta</taxon>
        <taxon>Spermatophyta</taxon>
        <taxon>Magnoliopsida</taxon>
        <taxon>eudicotyledons</taxon>
        <taxon>Gunneridae</taxon>
        <taxon>Pentapetalae</taxon>
        <taxon>asterids</taxon>
        <taxon>lamiids</taxon>
        <taxon>Boraginales</taxon>
        <taxon>Boraginaceae</taxon>
        <taxon>Boraginoideae</taxon>
        <taxon>Lithospermeae</taxon>
        <taxon>Lithospermum</taxon>
    </lineage>
</organism>
<reference evidence="2 3" key="1">
    <citation type="submission" date="2024-01" db="EMBL/GenBank/DDBJ databases">
        <title>The complete chloroplast genome sequence of Lithospermum erythrorhizon: insights into the phylogenetic relationship among Boraginaceae species and the maternal lineages of purple gromwells.</title>
        <authorList>
            <person name="Okada T."/>
            <person name="Watanabe K."/>
        </authorList>
    </citation>
    <scope>NUCLEOTIDE SEQUENCE [LARGE SCALE GENOMIC DNA]</scope>
</reference>
<feature type="compositionally biased region" description="Basic and acidic residues" evidence="1">
    <location>
        <begin position="74"/>
        <end position="83"/>
    </location>
</feature>